<accession>A0ABY7EUL3</accession>
<reference evidence="3" key="1">
    <citation type="submission" date="2022-11" db="EMBL/GenBank/DDBJ databases">
        <title>Centuries of genome instability and evolution in soft-shell clam transmissible cancer (bioRxiv).</title>
        <authorList>
            <person name="Hart S.F.M."/>
            <person name="Yonemitsu M.A."/>
            <person name="Giersch R.M."/>
            <person name="Beal B.F."/>
            <person name="Arriagada G."/>
            <person name="Davis B.W."/>
            <person name="Ostrander E.A."/>
            <person name="Goff S.P."/>
            <person name="Metzger M.J."/>
        </authorList>
    </citation>
    <scope>NUCLEOTIDE SEQUENCE</scope>
    <source>
        <strain evidence="3">MELC-2E11</strain>
        <tissue evidence="3">Siphon/mantle</tissue>
    </source>
</reference>
<proteinExistence type="predicted"/>
<feature type="compositionally biased region" description="Polar residues" evidence="1">
    <location>
        <begin position="509"/>
        <end position="533"/>
    </location>
</feature>
<dbReference type="InterPro" id="IPR011993">
    <property type="entry name" value="PH-like_dom_sf"/>
</dbReference>
<dbReference type="PANTHER" id="PTHR21258">
    <property type="entry name" value="DOCKING PROTEIN RELATED"/>
    <property type="match status" value="1"/>
</dbReference>
<dbReference type="SMART" id="SM00233">
    <property type="entry name" value="PH"/>
    <property type="match status" value="1"/>
</dbReference>
<evidence type="ECO:0000256" key="1">
    <source>
        <dbReference type="SAM" id="MobiDB-lite"/>
    </source>
</evidence>
<evidence type="ECO:0000259" key="2">
    <source>
        <dbReference type="PROSITE" id="PS50003"/>
    </source>
</evidence>
<dbReference type="Proteomes" id="UP001164746">
    <property type="component" value="Chromosome 8"/>
</dbReference>
<feature type="region of interest" description="Disordered" evidence="1">
    <location>
        <begin position="603"/>
        <end position="623"/>
    </location>
</feature>
<dbReference type="SMART" id="SM01244">
    <property type="entry name" value="IRS"/>
    <property type="match status" value="1"/>
</dbReference>
<sequence length="1050" mass="117393">MGQRDILGEENLGSSLPRLHSIRKTRNESFRKRRRSVPGSFRRTYRMADGGVQQCGYIDIKQPPRVKGRKLKSWKKKWVVLQEMSIRSAGGRAAAKVDVYSDEKTATSAPADKHTFIFEYVTEVRAAKSKTHEHAFEVVESEAVLLMSGATELETQVWMSAFRQIFWPDQEECDSFFVEIVPNEHTRRLVLVGAFTLTVNPEALSIRSERHNSYEWSLHMLKRFHTEKDERNPEVDLLTIESGPKSECGEAVFKFSSENVTKILESIKRNIFIAINQKRSEEKSKSSTPPQKQIRASNSSPGRPERMRSDTCSSTEQKFRDLLENANLPSKPQSALMRVKSDSSEQSMDSEVVDEITGEPKELTKKKRASVTFDKSVVSESKVQGDILSSPIEVVDKENDNDNSDYNRVEFNTPTKPNVHGNIISTFTIAKPGYETRVLLDESGYSHVDMSSNRPVVMDDDKRRSLSNISSHSSMSCRSASVGSRDSGVPFSTGDRNNTESDKGRKSNRSTNSFDSAVSTSSAMDNTESTTTISNNMKLTVEIEAVELTREELDASTNTLLDTEPEEDIEQHDDNAIYQDVSMHIHEDNDDDGGYKMIDKQAIKKSRSASNVRKQENEYEDLNEFRRGKKNLVKHLGMDPTVDPSSVPPSLPERPSSQRMRRKSYKPEKKLFTLPFRLKRDKKMRERASSLSSSSSGGSENDDAKKNAELSLKVWPLGNKSMTAANEDLYQPIAIARFLKDNEGVVAPQKRERSCSLNLNTGIEQPKRPSISSTREFSDLEKKNAIWAHNRNASMQIDHLNRARDPNNTMFNVTNTHDSDTSLMPELLCGADARNSITVIEDQLMDGSVADNEPIYAEVAPAGAPSGVHDDNNPFPNLTLWQPQDISDVAEVSELNATIYENDESLNDSKRGDVFNQGFVDTDEGKDSNKISSRRNSDILLVDISENDSCNECNKSVDLFTMGTGPGFIGITPLVPTRNSVHVSSASNSLDMSDIFNMGDSNPLMETNAVKETAGMAASSGVQEDIYMDMTTCRNESIYVMPSEIKSNSS</sequence>
<feature type="region of interest" description="Disordered" evidence="1">
    <location>
        <begin position="635"/>
        <end position="705"/>
    </location>
</feature>
<dbReference type="InterPro" id="IPR001849">
    <property type="entry name" value="PH_domain"/>
</dbReference>
<feature type="region of interest" description="Disordered" evidence="1">
    <location>
        <begin position="447"/>
        <end position="533"/>
    </location>
</feature>
<feature type="region of interest" description="Disordered" evidence="1">
    <location>
        <begin position="279"/>
        <end position="356"/>
    </location>
</feature>
<dbReference type="CDD" id="cd00821">
    <property type="entry name" value="PH"/>
    <property type="match status" value="1"/>
</dbReference>
<gene>
    <name evidence="3" type="ORF">MAR_027165</name>
</gene>
<keyword evidence="4" id="KW-1185">Reference proteome</keyword>
<dbReference type="EMBL" id="CP111019">
    <property type="protein sequence ID" value="WAR12985.1"/>
    <property type="molecule type" value="Genomic_DNA"/>
</dbReference>
<dbReference type="PROSITE" id="PS50003">
    <property type="entry name" value="PH_DOMAIN"/>
    <property type="match status" value="1"/>
</dbReference>
<dbReference type="Gene3D" id="2.30.29.30">
    <property type="entry name" value="Pleckstrin-homology domain (PH domain)/Phosphotyrosine-binding domain (PTB)"/>
    <property type="match status" value="2"/>
</dbReference>
<feature type="compositionally biased region" description="Low complexity" evidence="1">
    <location>
        <begin position="689"/>
        <end position="699"/>
    </location>
</feature>
<dbReference type="InterPro" id="IPR050996">
    <property type="entry name" value="Docking_Protein_DOK"/>
</dbReference>
<feature type="domain" description="PH" evidence="2">
    <location>
        <begin position="51"/>
        <end position="167"/>
    </location>
</feature>
<evidence type="ECO:0000313" key="3">
    <source>
        <dbReference type="EMBL" id="WAR12985.1"/>
    </source>
</evidence>
<dbReference type="PANTHER" id="PTHR21258:SF62">
    <property type="entry name" value="INSULIN RECEPTOR SUBSTRATE 1"/>
    <property type="match status" value="1"/>
</dbReference>
<feature type="compositionally biased region" description="Polar residues" evidence="1">
    <location>
        <begin position="286"/>
        <end position="301"/>
    </location>
</feature>
<protein>
    <recommendedName>
        <fullName evidence="2">PH domain-containing protein</fullName>
    </recommendedName>
</protein>
<feature type="compositionally biased region" description="Low complexity" evidence="1">
    <location>
        <begin position="466"/>
        <end position="481"/>
    </location>
</feature>
<evidence type="ECO:0000313" key="4">
    <source>
        <dbReference type="Proteomes" id="UP001164746"/>
    </source>
</evidence>
<organism evidence="3 4">
    <name type="scientific">Mya arenaria</name>
    <name type="common">Soft-shell clam</name>
    <dbReference type="NCBI Taxonomy" id="6604"/>
    <lineage>
        <taxon>Eukaryota</taxon>
        <taxon>Metazoa</taxon>
        <taxon>Spiralia</taxon>
        <taxon>Lophotrochozoa</taxon>
        <taxon>Mollusca</taxon>
        <taxon>Bivalvia</taxon>
        <taxon>Autobranchia</taxon>
        <taxon>Heteroconchia</taxon>
        <taxon>Euheterodonta</taxon>
        <taxon>Imparidentia</taxon>
        <taxon>Neoheterodontei</taxon>
        <taxon>Myida</taxon>
        <taxon>Myoidea</taxon>
        <taxon>Myidae</taxon>
        <taxon>Mya</taxon>
    </lineage>
</organism>
<name>A0ABY7EUL3_MYAAR</name>
<dbReference type="SUPFAM" id="SSF50729">
    <property type="entry name" value="PH domain-like"/>
    <property type="match status" value="2"/>
</dbReference>